<keyword evidence="1" id="KW-0472">Membrane</keyword>
<dbReference type="EMBL" id="CP004846">
    <property type="protein sequence ID" value="AGP76643.1"/>
    <property type="molecule type" value="Genomic_DNA"/>
</dbReference>
<reference evidence="2 3" key="1">
    <citation type="journal article" date="2013" name="Genome Biol. Evol.">
        <title>Genomic Diversity of "Deep Ecotype" Alteromonas macleodii Isolates: Evidence for Pan-Mediterranean Clonal Frames.</title>
        <authorList>
            <person name="Lopez-Perez M."/>
            <person name="Gonzaga A."/>
            <person name="Rodriguez-Valera F."/>
        </authorList>
    </citation>
    <scope>NUCLEOTIDE SEQUENCE [LARGE SCALE GENOMIC DNA]</scope>
    <source>
        <strain evidence="3">'English Channel 615'</strain>
    </source>
</reference>
<dbReference type="PANTHER" id="PTHR30093">
    <property type="entry name" value="GENERAL SECRETION PATHWAY PROTEIN G"/>
    <property type="match status" value="1"/>
</dbReference>
<organism evidence="2 3">
    <name type="scientific">Alteromonas mediterranea 615</name>
    <dbReference type="NCBI Taxonomy" id="1300253"/>
    <lineage>
        <taxon>Bacteria</taxon>
        <taxon>Pseudomonadati</taxon>
        <taxon>Pseudomonadota</taxon>
        <taxon>Gammaproteobacteria</taxon>
        <taxon>Alteromonadales</taxon>
        <taxon>Alteromonadaceae</taxon>
        <taxon>Alteromonas/Salinimonas group</taxon>
        <taxon>Alteromonas</taxon>
    </lineage>
</organism>
<dbReference type="NCBIfam" id="TIGR02532">
    <property type="entry name" value="IV_pilin_GFxxxE"/>
    <property type="match status" value="2"/>
</dbReference>
<keyword evidence="1" id="KW-0812">Transmembrane</keyword>
<keyword evidence="1" id="KW-1133">Transmembrane helix</keyword>
<dbReference type="InterPro" id="IPR012902">
    <property type="entry name" value="N_methyl_site"/>
</dbReference>
<dbReference type="KEGG" id="amh:I633_01470"/>
<dbReference type="BioCyc" id="AMAC1300253:G12YX-213-MONOMER"/>
<protein>
    <submittedName>
        <fullName evidence="2">MSHA pilin protein MshA</fullName>
    </submittedName>
</protein>
<dbReference type="PANTHER" id="PTHR30093:SF46">
    <property type="entry name" value="MSHA MINOR PILIN PROTEIN MSHB"/>
    <property type="match status" value="1"/>
</dbReference>
<name>S5AJF3_9ALTE</name>
<evidence type="ECO:0000256" key="1">
    <source>
        <dbReference type="SAM" id="Phobius"/>
    </source>
</evidence>
<dbReference type="Proteomes" id="UP000014909">
    <property type="component" value="Chromosome"/>
</dbReference>
<dbReference type="PROSITE" id="PS00409">
    <property type="entry name" value="PROKAR_NTER_METHYL"/>
    <property type="match status" value="2"/>
</dbReference>
<feature type="transmembrane region" description="Helical" evidence="1">
    <location>
        <begin position="6"/>
        <end position="28"/>
    </location>
</feature>
<evidence type="ECO:0000313" key="3">
    <source>
        <dbReference type="Proteomes" id="UP000014909"/>
    </source>
</evidence>
<dbReference type="AlphaFoldDB" id="S5AJF3"/>
<dbReference type="Gene3D" id="3.30.700.10">
    <property type="entry name" value="Glycoprotein, Type 4 Pilin"/>
    <property type="match status" value="2"/>
</dbReference>
<dbReference type="HOGENOM" id="CLU_741115_0_0_6"/>
<dbReference type="Pfam" id="PF07963">
    <property type="entry name" value="N_methyl"/>
    <property type="match status" value="2"/>
</dbReference>
<accession>S5AJF3</accession>
<gene>
    <name evidence="2" type="ORF">I633_01470</name>
</gene>
<dbReference type="SUPFAM" id="SSF54523">
    <property type="entry name" value="Pili subunits"/>
    <property type="match status" value="2"/>
</dbReference>
<sequence length="373" mass="39026">MNTKQQGFTLIELIIVVIILGLLAATALPRFIDVTDEAREASVEGVAGGFAAAVGLVRAQWEVEGRPSGNNGNGNGTVVTYDQTQVGVDGTIGYPTGSPTGNTLISTVNATECKNVFDLILQSSPTNTTSTNDAVVADFRYAVREDDSGTNALCVYYLVESMGLPNTSAPADGTPDGTSFDGFTYTLPLARLLFFNQYSGSLIMQKVSTQKGFTLIELIIVIVLLGILAVTAAPKFLNLQDDARDSVLEGIAGSLESASSVIYGKALIEDQAGATGFVDLNGNGANDASTDVTTVNGYPDGDNAANFTKLLDLPDEYLVSTNGTDTAFIYYTGYGDYSVVANAPDTAGDKCSVQYVNAGAGERPTITVNTCVE</sequence>
<proteinExistence type="predicted"/>
<evidence type="ECO:0000313" key="2">
    <source>
        <dbReference type="EMBL" id="AGP76643.1"/>
    </source>
</evidence>
<dbReference type="InterPro" id="IPR045584">
    <property type="entry name" value="Pilin-like"/>
</dbReference>
<dbReference type="PATRIC" id="fig|1300253.3.peg.294"/>
<feature type="transmembrane region" description="Helical" evidence="1">
    <location>
        <begin position="213"/>
        <end position="233"/>
    </location>
</feature>